<evidence type="ECO:0000313" key="5">
    <source>
        <dbReference type="Proteomes" id="UP000695000"/>
    </source>
</evidence>
<evidence type="ECO:0000256" key="3">
    <source>
        <dbReference type="ARBA" id="ARBA00023242"/>
    </source>
</evidence>
<comment type="subcellular location">
    <subcellularLocation>
        <location evidence="1">Nucleus</location>
    </subcellularLocation>
</comment>
<protein>
    <submittedName>
        <fullName evidence="6">DNA-directed RNA polymerase III subunit RPC7</fullName>
    </submittedName>
</protein>
<keyword evidence="6" id="KW-0804">Transcription</keyword>
<dbReference type="Proteomes" id="UP000695000">
    <property type="component" value="Unplaced"/>
</dbReference>
<organism evidence="5 6">
    <name type="scientific">Nicrophorus vespilloides</name>
    <name type="common">Boreal carrion beetle</name>
    <dbReference type="NCBI Taxonomy" id="110193"/>
    <lineage>
        <taxon>Eukaryota</taxon>
        <taxon>Metazoa</taxon>
        <taxon>Ecdysozoa</taxon>
        <taxon>Arthropoda</taxon>
        <taxon>Hexapoda</taxon>
        <taxon>Insecta</taxon>
        <taxon>Pterygota</taxon>
        <taxon>Neoptera</taxon>
        <taxon>Endopterygota</taxon>
        <taxon>Coleoptera</taxon>
        <taxon>Polyphaga</taxon>
        <taxon>Staphyliniformia</taxon>
        <taxon>Silphidae</taxon>
        <taxon>Nicrophorinae</taxon>
        <taxon>Nicrophorus</taxon>
    </lineage>
</organism>
<evidence type="ECO:0000256" key="1">
    <source>
        <dbReference type="ARBA" id="ARBA00004123"/>
    </source>
</evidence>
<feature type="region of interest" description="Disordered" evidence="4">
    <location>
        <begin position="145"/>
        <end position="206"/>
    </location>
</feature>
<feature type="compositionally biased region" description="Gly residues" evidence="4">
    <location>
        <begin position="1"/>
        <end position="12"/>
    </location>
</feature>
<gene>
    <name evidence="6" type="primary">LOC108558808</name>
</gene>
<dbReference type="Pfam" id="PF11705">
    <property type="entry name" value="RNA_pol_3_Rpc31"/>
    <property type="match status" value="1"/>
</dbReference>
<dbReference type="GeneID" id="108558808"/>
<dbReference type="PANTHER" id="PTHR15367:SF2">
    <property type="entry name" value="DNA-DIRECTED RNA POLYMERASE III SUBUNIT"/>
    <property type="match status" value="1"/>
</dbReference>
<keyword evidence="6" id="KW-0240">DNA-directed RNA polymerase</keyword>
<feature type="compositionally biased region" description="Basic and acidic residues" evidence="4">
    <location>
        <begin position="145"/>
        <end position="157"/>
    </location>
</feature>
<dbReference type="InterPro" id="IPR024661">
    <property type="entry name" value="RNA_pol_III_Rpc31"/>
</dbReference>
<accession>A0ABM1M9S9</accession>
<keyword evidence="5" id="KW-1185">Reference proteome</keyword>
<name>A0ABM1M9S9_NICVS</name>
<feature type="compositionally biased region" description="Acidic residues" evidence="4">
    <location>
        <begin position="158"/>
        <end position="180"/>
    </location>
</feature>
<evidence type="ECO:0000256" key="4">
    <source>
        <dbReference type="SAM" id="MobiDB-lite"/>
    </source>
</evidence>
<feature type="region of interest" description="Disordered" evidence="4">
    <location>
        <begin position="1"/>
        <end position="20"/>
    </location>
</feature>
<evidence type="ECO:0000313" key="6">
    <source>
        <dbReference type="RefSeq" id="XP_017771329.1"/>
    </source>
</evidence>
<feature type="compositionally biased region" description="Acidic residues" evidence="4">
    <location>
        <begin position="191"/>
        <end position="206"/>
    </location>
</feature>
<reference evidence="6" key="1">
    <citation type="submission" date="2025-08" db="UniProtKB">
        <authorList>
            <consortium name="RefSeq"/>
        </authorList>
    </citation>
    <scope>IDENTIFICATION</scope>
    <source>
        <tissue evidence="6">Whole Larva</tissue>
    </source>
</reference>
<dbReference type="RefSeq" id="XP_017771329.1">
    <property type="nucleotide sequence ID" value="XM_017915840.1"/>
</dbReference>
<evidence type="ECO:0000256" key="2">
    <source>
        <dbReference type="ARBA" id="ARBA00008352"/>
    </source>
</evidence>
<keyword evidence="3" id="KW-0539">Nucleus</keyword>
<sequence>MSRAGRGGGRGGFTKTNPQFASLGVNSAEGAPMLVTQPPPLYPLLARRPVPLTQSSDLDYLVVLRQDYIDHMQLSSSFLKKPQTGTESTNEIDRLLSQLPQTKGQYEWNLLPAELRPKVLAKRNKVNAVSKNVDIQETLFKLEKMESEGAEETKENEAAEDDEEELKLSEPEDEEMDDGTDYANNYFDNGEAYEDEEDNLDDGPVY</sequence>
<comment type="similarity">
    <text evidence="2">Belongs to the eukaryotic RPC7 RNA polymerase subunit family.</text>
</comment>
<dbReference type="GO" id="GO:0000428">
    <property type="term" value="C:DNA-directed RNA polymerase complex"/>
    <property type="evidence" value="ECO:0007669"/>
    <property type="project" value="UniProtKB-KW"/>
</dbReference>
<dbReference type="PANTHER" id="PTHR15367">
    <property type="entry name" value="DNA-DIRECTED RNA POLYMERASE III"/>
    <property type="match status" value="1"/>
</dbReference>
<proteinExistence type="inferred from homology"/>